<gene>
    <name evidence="7" type="ORF">GCM10011506_45310</name>
</gene>
<evidence type="ECO:0008006" key="9">
    <source>
        <dbReference type="Google" id="ProtNLM"/>
    </source>
</evidence>
<dbReference type="InterPro" id="IPR036388">
    <property type="entry name" value="WH-like_DNA-bd_sf"/>
</dbReference>
<sequence>MNKQSATEILKKHMQRITEKRVVLLQFLMKHSKAYTLSEIEKNLSITMDRVTVYRTLQTFEIAGLITKLVDQRGVCMYMFNFEKHEGLSMHPHLHCSDCDEIVCLPCLPIEYLEKLKNYEIDDMYFLLNGKCKSCSNNDEN</sequence>
<keyword evidence="6" id="KW-0804">Transcription</keyword>
<dbReference type="PANTHER" id="PTHR33202:SF8">
    <property type="entry name" value="PEROXIDE-RESPONSIVE REPRESSOR PERR"/>
    <property type="match status" value="1"/>
</dbReference>
<dbReference type="PANTHER" id="PTHR33202">
    <property type="entry name" value="ZINC UPTAKE REGULATION PROTEIN"/>
    <property type="match status" value="1"/>
</dbReference>
<proteinExistence type="inferred from homology"/>
<keyword evidence="3" id="KW-0862">Zinc</keyword>
<dbReference type="InterPro" id="IPR036390">
    <property type="entry name" value="WH_DNA-bd_sf"/>
</dbReference>
<dbReference type="RefSeq" id="WP_188467634.1">
    <property type="nucleotide sequence ID" value="NZ_BAABHU010000020.1"/>
</dbReference>
<dbReference type="SUPFAM" id="SSF46785">
    <property type="entry name" value="Winged helix' DNA-binding domain"/>
    <property type="match status" value="1"/>
</dbReference>
<evidence type="ECO:0000313" key="7">
    <source>
        <dbReference type="EMBL" id="GGC54600.1"/>
    </source>
</evidence>
<evidence type="ECO:0000256" key="4">
    <source>
        <dbReference type="ARBA" id="ARBA00023015"/>
    </source>
</evidence>
<evidence type="ECO:0000256" key="5">
    <source>
        <dbReference type="ARBA" id="ARBA00023125"/>
    </source>
</evidence>
<dbReference type="Pfam" id="PF01475">
    <property type="entry name" value="FUR"/>
    <property type="match status" value="1"/>
</dbReference>
<comment type="caution">
    <text evidence="7">The sequence shown here is derived from an EMBL/GenBank/DDBJ whole genome shotgun (WGS) entry which is preliminary data.</text>
</comment>
<accession>A0ABQ1N8Y1</accession>
<dbReference type="Gene3D" id="3.30.1490.190">
    <property type="match status" value="1"/>
</dbReference>
<reference evidence="8" key="1">
    <citation type="journal article" date="2019" name="Int. J. Syst. Evol. Microbiol.">
        <title>The Global Catalogue of Microorganisms (GCM) 10K type strain sequencing project: providing services to taxonomists for standard genome sequencing and annotation.</title>
        <authorList>
            <consortium name="The Broad Institute Genomics Platform"/>
            <consortium name="The Broad Institute Genome Sequencing Center for Infectious Disease"/>
            <person name="Wu L."/>
            <person name="Ma J."/>
        </authorList>
    </citation>
    <scope>NUCLEOTIDE SEQUENCE [LARGE SCALE GENOMIC DNA]</scope>
    <source>
        <strain evidence="8">CGMCC 1.10832</strain>
    </source>
</reference>
<keyword evidence="8" id="KW-1185">Reference proteome</keyword>
<dbReference type="InterPro" id="IPR043135">
    <property type="entry name" value="Fur_C"/>
</dbReference>
<dbReference type="EMBL" id="BMEC01000020">
    <property type="protein sequence ID" value="GGC54600.1"/>
    <property type="molecule type" value="Genomic_DNA"/>
</dbReference>
<keyword evidence="4" id="KW-0805">Transcription regulation</keyword>
<dbReference type="Proteomes" id="UP000636010">
    <property type="component" value="Unassembled WGS sequence"/>
</dbReference>
<evidence type="ECO:0000256" key="6">
    <source>
        <dbReference type="ARBA" id="ARBA00023163"/>
    </source>
</evidence>
<evidence type="ECO:0000256" key="2">
    <source>
        <dbReference type="ARBA" id="ARBA00022491"/>
    </source>
</evidence>
<evidence type="ECO:0000313" key="8">
    <source>
        <dbReference type="Proteomes" id="UP000636010"/>
    </source>
</evidence>
<evidence type="ECO:0000256" key="3">
    <source>
        <dbReference type="ARBA" id="ARBA00022833"/>
    </source>
</evidence>
<organism evidence="7 8">
    <name type="scientific">Marivirga lumbricoides</name>
    <dbReference type="NCBI Taxonomy" id="1046115"/>
    <lineage>
        <taxon>Bacteria</taxon>
        <taxon>Pseudomonadati</taxon>
        <taxon>Bacteroidota</taxon>
        <taxon>Cytophagia</taxon>
        <taxon>Cytophagales</taxon>
        <taxon>Marivirgaceae</taxon>
        <taxon>Marivirga</taxon>
    </lineage>
</organism>
<evidence type="ECO:0000256" key="1">
    <source>
        <dbReference type="ARBA" id="ARBA00007957"/>
    </source>
</evidence>
<dbReference type="Gene3D" id="1.10.10.10">
    <property type="entry name" value="Winged helix-like DNA-binding domain superfamily/Winged helix DNA-binding domain"/>
    <property type="match status" value="1"/>
</dbReference>
<protein>
    <recommendedName>
        <fullName evidence="9">Transcriptional repressor</fullName>
    </recommendedName>
</protein>
<name>A0ABQ1N8Y1_9BACT</name>
<dbReference type="InterPro" id="IPR002481">
    <property type="entry name" value="FUR"/>
</dbReference>
<comment type="similarity">
    <text evidence="1">Belongs to the Fur family.</text>
</comment>
<keyword evidence="2" id="KW-0678">Repressor</keyword>
<keyword evidence="5" id="KW-0238">DNA-binding</keyword>